<dbReference type="Proteomes" id="UP000014417">
    <property type="component" value="Unassembled WGS sequence"/>
</dbReference>
<dbReference type="SUPFAM" id="SSF51735">
    <property type="entry name" value="NAD(P)-binding Rossmann-fold domains"/>
    <property type="match status" value="1"/>
</dbReference>
<gene>
    <name evidence="2" type="ORF">HMPREF9306_01547</name>
</gene>
<reference evidence="2 3" key="1">
    <citation type="submission" date="2013-04" db="EMBL/GenBank/DDBJ databases">
        <title>The Genome Sequence of Propionimicrobium lymphophilum ACS-093-V-SCH5.</title>
        <authorList>
            <consortium name="The Broad Institute Genomics Platform"/>
            <person name="Earl A."/>
            <person name="Ward D."/>
            <person name="Feldgarden M."/>
            <person name="Gevers D."/>
            <person name="Saerens B."/>
            <person name="Vaneechoutte M."/>
            <person name="Walker B."/>
            <person name="Young S."/>
            <person name="Zeng Q."/>
            <person name="Gargeya S."/>
            <person name="Fitzgerald M."/>
            <person name="Haas B."/>
            <person name="Abouelleil A."/>
            <person name="Allen A.W."/>
            <person name="Alvarado L."/>
            <person name="Arachchi H.M."/>
            <person name="Berlin A.M."/>
            <person name="Chapman S.B."/>
            <person name="Gainer-Dewar J."/>
            <person name="Goldberg J."/>
            <person name="Griggs A."/>
            <person name="Gujja S."/>
            <person name="Hansen M."/>
            <person name="Howarth C."/>
            <person name="Imamovic A."/>
            <person name="Ireland A."/>
            <person name="Larimer J."/>
            <person name="McCowan C."/>
            <person name="Murphy C."/>
            <person name="Pearson M."/>
            <person name="Poon T.W."/>
            <person name="Priest M."/>
            <person name="Roberts A."/>
            <person name="Saif S."/>
            <person name="Shea T."/>
            <person name="Sisk P."/>
            <person name="Sykes S."/>
            <person name="Wortman J."/>
            <person name="Nusbaum C."/>
            <person name="Birren B."/>
        </authorList>
    </citation>
    <scope>NUCLEOTIDE SEQUENCE [LARGE SCALE GENOMIC DNA]</scope>
    <source>
        <strain evidence="2 3">ACS-093-V-SCH5</strain>
    </source>
</reference>
<dbReference type="Gene3D" id="3.30.70.1450">
    <property type="entry name" value="Regulator of K+ conductance, C-terminal domain"/>
    <property type="match status" value="1"/>
</dbReference>
<evidence type="ECO:0000313" key="3">
    <source>
        <dbReference type="Proteomes" id="UP000014417"/>
    </source>
</evidence>
<feature type="domain" description="RCK C-terminal" evidence="1">
    <location>
        <begin position="115"/>
        <end position="196"/>
    </location>
</feature>
<dbReference type="InterPro" id="IPR006037">
    <property type="entry name" value="RCK_C"/>
</dbReference>
<dbReference type="Gene3D" id="3.40.50.720">
    <property type="entry name" value="NAD(P)-binding Rossmann-like Domain"/>
    <property type="match status" value="1"/>
</dbReference>
<dbReference type="EMBL" id="AGZR01000009">
    <property type="protein sequence ID" value="EPD31987.1"/>
    <property type="molecule type" value="Genomic_DNA"/>
</dbReference>
<dbReference type="InterPro" id="IPR003148">
    <property type="entry name" value="RCK_N"/>
</dbReference>
<dbReference type="GO" id="GO:0006813">
    <property type="term" value="P:potassium ion transport"/>
    <property type="evidence" value="ECO:0007669"/>
    <property type="project" value="InterPro"/>
</dbReference>
<sequence length="196" mass="21568">MSDDSVVVGIDINETVVNRNNSQLSRVIQADSTDIASMEELGIAEFDAVIVAIGGAHVEASILTCSLLIDMEMENLWAKSSGTAHGRILDQIGVPHIVYPEVAMGRRVAHMVRGSNLDYVELSSDTAIVHTMVPERVAGKLNEVELWDRYGVKVIAIKHDDKWNPVLGEVELVTGDQVQIYGDSKRVEKFSRLARK</sequence>
<dbReference type="PATRIC" id="fig|883161.3.peg.1536"/>
<keyword evidence="3" id="KW-1185">Reference proteome</keyword>
<dbReference type="PROSITE" id="PS51202">
    <property type="entry name" value="RCK_C"/>
    <property type="match status" value="1"/>
</dbReference>
<dbReference type="HOGENOM" id="CLU_046525_3_1_11"/>
<dbReference type="PANTHER" id="PTHR43833:SF7">
    <property type="entry name" value="KTR SYSTEM POTASSIUM UPTAKE PROTEIN C"/>
    <property type="match status" value="1"/>
</dbReference>
<protein>
    <recommendedName>
        <fullName evidence="1">RCK C-terminal domain-containing protein</fullName>
    </recommendedName>
</protein>
<dbReference type="Pfam" id="PF02254">
    <property type="entry name" value="TrkA_N"/>
    <property type="match status" value="1"/>
</dbReference>
<dbReference type="InterPro" id="IPR050721">
    <property type="entry name" value="Trk_Ktr_HKT_K-transport"/>
</dbReference>
<dbReference type="SUPFAM" id="SSF116726">
    <property type="entry name" value="TrkA C-terminal domain-like"/>
    <property type="match status" value="1"/>
</dbReference>
<dbReference type="STRING" id="883161.HMPREF9306_01547"/>
<organism evidence="2 3">
    <name type="scientific">Propionimicrobium lymphophilum ACS-093-V-SCH5</name>
    <dbReference type="NCBI Taxonomy" id="883161"/>
    <lineage>
        <taxon>Bacteria</taxon>
        <taxon>Bacillati</taxon>
        <taxon>Actinomycetota</taxon>
        <taxon>Actinomycetes</taxon>
        <taxon>Propionibacteriales</taxon>
        <taxon>Propionibacteriaceae</taxon>
        <taxon>Propionimicrobium</taxon>
    </lineage>
</organism>
<comment type="caution">
    <text evidence="2">The sequence shown here is derived from an EMBL/GenBank/DDBJ whole genome shotgun (WGS) entry which is preliminary data.</text>
</comment>
<dbReference type="InterPro" id="IPR036721">
    <property type="entry name" value="RCK_C_sf"/>
</dbReference>
<evidence type="ECO:0000313" key="2">
    <source>
        <dbReference type="EMBL" id="EPD31987.1"/>
    </source>
</evidence>
<name>S2WH52_9ACTN</name>
<accession>S2WH52</accession>
<proteinExistence type="predicted"/>
<dbReference type="InterPro" id="IPR036291">
    <property type="entry name" value="NAD(P)-bd_dom_sf"/>
</dbReference>
<dbReference type="PANTHER" id="PTHR43833">
    <property type="entry name" value="POTASSIUM CHANNEL PROTEIN 2-RELATED-RELATED"/>
    <property type="match status" value="1"/>
</dbReference>
<dbReference type="GO" id="GO:0008324">
    <property type="term" value="F:monoatomic cation transmembrane transporter activity"/>
    <property type="evidence" value="ECO:0007669"/>
    <property type="project" value="InterPro"/>
</dbReference>
<dbReference type="Pfam" id="PF02080">
    <property type="entry name" value="TrkA_C"/>
    <property type="match status" value="1"/>
</dbReference>
<dbReference type="AlphaFoldDB" id="S2WH52"/>
<evidence type="ECO:0000259" key="1">
    <source>
        <dbReference type="PROSITE" id="PS51202"/>
    </source>
</evidence>